<name>A0ABM1M3G7_NICVS</name>
<dbReference type="GeneID" id="108557191"/>
<dbReference type="InterPro" id="IPR035679">
    <property type="entry name" value="MDP-1_euk"/>
</dbReference>
<accession>A0ABM1M3G7</accession>
<dbReference type="InterPro" id="IPR010036">
    <property type="entry name" value="MDP_1_eu_arc"/>
</dbReference>
<dbReference type="PANTHER" id="PTHR17901:SF14">
    <property type="entry name" value="MAGNESIUM-DEPENDENT PHOSPHATASE 1"/>
    <property type="match status" value="1"/>
</dbReference>
<dbReference type="InterPro" id="IPR036412">
    <property type="entry name" value="HAD-like_sf"/>
</dbReference>
<organism evidence="1 2">
    <name type="scientific">Nicrophorus vespilloides</name>
    <name type="common">Boreal carrion beetle</name>
    <dbReference type="NCBI Taxonomy" id="110193"/>
    <lineage>
        <taxon>Eukaryota</taxon>
        <taxon>Metazoa</taxon>
        <taxon>Ecdysozoa</taxon>
        <taxon>Arthropoda</taxon>
        <taxon>Hexapoda</taxon>
        <taxon>Insecta</taxon>
        <taxon>Pterygota</taxon>
        <taxon>Neoptera</taxon>
        <taxon>Endopterygota</taxon>
        <taxon>Coleoptera</taxon>
        <taxon>Polyphaga</taxon>
        <taxon>Staphyliniformia</taxon>
        <taxon>Silphidae</taxon>
        <taxon>Nicrophorinae</taxon>
        <taxon>Nicrophorus</taxon>
    </lineage>
</organism>
<reference evidence="2" key="1">
    <citation type="submission" date="2025-08" db="UniProtKB">
        <authorList>
            <consortium name="RefSeq"/>
        </authorList>
    </citation>
    <scope>IDENTIFICATION</scope>
    <source>
        <tissue evidence="2">Whole Larva</tissue>
    </source>
</reference>
<dbReference type="Pfam" id="PF12689">
    <property type="entry name" value="Acid_PPase"/>
    <property type="match status" value="1"/>
</dbReference>
<dbReference type="RefSeq" id="XP_017769117.1">
    <property type="nucleotide sequence ID" value="XM_017913628.1"/>
</dbReference>
<dbReference type="NCBIfam" id="TIGR01681">
    <property type="entry name" value="HAD-SF-IIIC"/>
    <property type="match status" value="1"/>
</dbReference>
<dbReference type="InterPro" id="IPR023214">
    <property type="entry name" value="HAD_sf"/>
</dbReference>
<protein>
    <submittedName>
        <fullName evidence="2">Magnesium-dependent phosphatase 1-like isoform X1</fullName>
    </submittedName>
</protein>
<gene>
    <name evidence="2" type="primary">LOC108557191</name>
</gene>
<dbReference type="NCBIfam" id="TIGR01685">
    <property type="entry name" value="MDP-1"/>
    <property type="match status" value="1"/>
</dbReference>
<dbReference type="PANTHER" id="PTHR17901">
    <property type="entry name" value="MAGNESIUM-DEPENDENT PHOSPHATASE 1 MDP1"/>
    <property type="match status" value="1"/>
</dbReference>
<dbReference type="Proteomes" id="UP000695000">
    <property type="component" value="Unplaced"/>
</dbReference>
<evidence type="ECO:0000313" key="1">
    <source>
        <dbReference type="Proteomes" id="UP000695000"/>
    </source>
</evidence>
<dbReference type="SFLD" id="SFLDS00003">
    <property type="entry name" value="Haloacid_Dehalogenase"/>
    <property type="match status" value="1"/>
</dbReference>
<dbReference type="SFLD" id="SFLDG01129">
    <property type="entry name" value="C1.5:_HAD__Beta-PGM__Phosphata"/>
    <property type="match status" value="1"/>
</dbReference>
<keyword evidence="1" id="KW-1185">Reference proteome</keyword>
<dbReference type="Gene3D" id="3.40.50.1000">
    <property type="entry name" value="HAD superfamily/HAD-like"/>
    <property type="match status" value="1"/>
</dbReference>
<sequence>MFRKMSSSFKKPKLLVFDLDYTLWPFWVDTHVTPPFRKSTSGEVLDAHAQKVKHYPEVPRVLETLKRQGYILGIASRTGEIDGANQLLQLFNWDKYFTYKQIYPGCKVNHFNKIRKDSGIEFDEIIFFDDEQRNIQDLTRKGVMSVLVKSGVNAKVVDDAIANFGS</sequence>
<dbReference type="CDD" id="cd07501">
    <property type="entry name" value="HAD_MDP-1_like"/>
    <property type="match status" value="1"/>
</dbReference>
<dbReference type="SUPFAM" id="SSF56784">
    <property type="entry name" value="HAD-like"/>
    <property type="match status" value="1"/>
</dbReference>
<dbReference type="InterPro" id="IPR010033">
    <property type="entry name" value="HAD_SF_ppase_IIIC"/>
</dbReference>
<dbReference type="SFLD" id="SFLDG01131">
    <property type="entry name" value="C1.5.2:_MDP_Like"/>
    <property type="match status" value="1"/>
</dbReference>
<proteinExistence type="predicted"/>
<evidence type="ECO:0000313" key="2">
    <source>
        <dbReference type="RefSeq" id="XP_017769117.1"/>
    </source>
</evidence>